<sequence length="35" mass="4076">MLQTRNKSLQKTVLYFLSNNLGQSKCESYRIILNA</sequence>
<gene>
    <name evidence="1" type="ORF">EG68_02369</name>
</gene>
<proteinExistence type="predicted"/>
<evidence type="ECO:0000313" key="2">
    <source>
        <dbReference type="Proteomes" id="UP000822476"/>
    </source>
</evidence>
<organism evidence="1 2">
    <name type="scientific">Paragonimus skrjabini miyazakii</name>
    <dbReference type="NCBI Taxonomy" id="59628"/>
    <lineage>
        <taxon>Eukaryota</taxon>
        <taxon>Metazoa</taxon>
        <taxon>Spiralia</taxon>
        <taxon>Lophotrochozoa</taxon>
        <taxon>Platyhelminthes</taxon>
        <taxon>Trematoda</taxon>
        <taxon>Digenea</taxon>
        <taxon>Plagiorchiida</taxon>
        <taxon>Troglotremata</taxon>
        <taxon>Troglotrematidae</taxon>
        <taxon>Paragonimus</taxon>
    </lineage>
</organism>
<evidence type="ECO:0000313" key="1">
    <source>
        <dbReference type="EMBL" id="KAF7259912.1"/>
    </source>
</evidence>
<dbReference type="AlphaFoldDB" id="A0A8S9YZ90"/>
<accession>A0A8S9YZ90</accession>
<protein>
    <submittedName>
        <fullName evidence="1">Uncharacterized protein</fullName>
    </submittedName>
</protein>
<reference evidence="1" key="1">
    <citation type="submission" date="2019-07" db="EMBL/GenBank/DDBJ databases">
        <title>Annotation for the trematode Paragonimus miyazaki's.</title>
        <authorList>
            <person name="Choi Y.-J."/>
        </authorList>
    </citation>
    <scope>NUCLEOTIDE SEQUENCE</scope>
    <source>
        <strain evidence="1">Japan</strain>
    </source>
</reference>
<keyword evidence="2" id="KW-1185">Reference proteome</keyword>
<dbReference type="EMBL" id="JTDE01000982">
    <property type="protein sequence ID" value="KAF7259912.1"/>
    <property type="molecule type" value="Genomic_DNA"/>
</dbReference>
<name>A0A8S9YZ90_9TREM</name>
<comment type="caution">
    <text evidence="1">The sequence shown here is derived from an EMBL/GenBank/DDBJ whole genome shotgun (WGS) entry which is preliminary data.</text>
</comment>
<dbReference type="Proteomes" id="UP000822476">
    <property type="component" value="Unassembled WGS sequence"/>
</dbReference>